<dbReference type="Pfam" id="PF00353">
    <property type="entry name" value="HemolysinCabind"/>
    <property type="match status" value="1"/>
</dbReference>
<dbReference type="Gene3D" id="2.150.10.10">
    <property type="entry name" value="Serralysin-like metalloprotease, C-terminal"/>
    <property type="match status" value="1"/>
</dbReference>
<protein>
    <submittedName>
        <fullName evidence="1">Calcium-binding protein</fullName>
    </submittedName>
</protein>
<name>A0A936YQ60_9HYPH</name>
<dbReference type="Proteomes" id="UP000633219">
    <property type="component" value="Unassembled WGS sequence"/>
</dbReference>
<reference evidence="1" key="1">
    <citation type="submission" date="2021-01" db="EMBL/GenBank/DDBJ databases">
        <title>Rhizobium sp. strain KVB221 16S ribosomal RNA gene Genome sequencing and assembly.</title>
        <authorList>
            <person name="Kang M."/>
        </authorList>
    </citation>
    <scope>NUCLEOTIDE SEQUENCE</scope>
    <source>
        <strain evidence="1">KVB221</strain>
    </source>
</reference>
<dbReference type="RefSeq" id="WP_201651786.1">
    <property type="nucleotide sequence ID" value="NZ_JAEQNC010000001.1"/>
</dbReference>
<sequence length="394" mass="40492">MAQISIQTMTGSYDATAGGNEYVLGTGRSITSPGGLTALDAGSDATGRSFSLHGEISSKYGAGVIVGDFYTHGGKANTLVVGSTGTVSGLDGLIVYADEQWATNQGTLKGTGNAGFFGVADDLRFTNAGTVEGKLRGVDITGDGSDVINQGTIRGESGIALDGTTANVSNNGLIEGTKLAIDATGITLGAIVSNRGTINGNVTFGAGNDVYQNDGGTMNGIVRGGAGDDLYYVDKAGLDIREAANGGSDFVYASVSWTLGSNFEDLILYGDGKVNGTGNDLANRLIGNDFDNRLSGGAGRDEFAANRGNDVLRGGGGADTFLFEIGNGHDRILDFGNGADRIELDEFDPITSYGDLMKHHLTVKGDDLVISAGDDALTLVDVSRAELDKADFIF</sequence>
<dbReference type="SUPFAM" id="SSF51120">
    <property type="entry name" value="beta-Roll"/>
    <property type="match status" value="1"/>
</dbReference>
<dbReference type="GO" id="GO:0005509">
    <property type="term" value="F:calcium ion binding"/>
    <property type="evidence" value="ECO:0007669"/>
    <property type="project" value="InterPro"/>
</dbReference>
<evidence type="ECO:0000313" key="2">
    <source>
        <dbReference type="Proteomes" id="UP000633219"/>
    </source>
</evidence>
<comment type="caution">
    <text evidence="1">The sequence shown here is derived from an EMBL/GenBank/DDBJ whole genome shotgun (WGS) entry which is preliminary data.</text>
</comment>
<dbReference type="PRINTS" id="PR00313">
    <property type="entry name" value="CABNDNGRPT"/>
</dbReference>
<proteinExistence type="predicted"/>
<dbReference type="InterPro" id="IPR011049">
    <property type="entry name" value="Serralysin-like_metalloprot_C"/>
</dbReference>
<evidence type="ECO:0000313" key="1">
    <source>
        <dbReference type="EMBL" id="MBL0370527.1"/>
    </source>
</evidence>
<dbReference type="InterPro" id="IPR001343">
    <property type="entry name" value="Hemolysn_Ca-bd"/>
</dbReference>
<gene>
    <name evidence="1" type="ORF">JJB09_00670</name>
</gene>
<keyword evidence="2" id="KW-1185">Reference proteome</keyword>
<dbReference type="AlphaFoldDB" id="A0A936YQ60"/>
<organism evidence="1 2">
    <name type="scientific">Rhizobium setariae</name>
    <dbReference type="NCBI Taxonomy" id="2801340"/>
    <lineage>
        <taxon>Bacteria</taxon>
        <taxon>Pseudomonadati</taxon>
        <taxon>Pseudomonadota</taxon>
        <taxon>Alphaproteobacteria</taxon>
        <taxon>Hyphomicrobiales</taxon>
        <taxon>Rhizobiaceae</taxon>
        <taxon>Rhizobium/Agrobacterium group</taxon>
        <taxon>Rhizobium</taxon>
    </lineage>
</organism>
<accession>A0A936YQ60</accession>
<dbReference type="EMBL" id="JAEQNC010000001">
    <property type="protein sequence ID" value="MBL0370527.1"/>
    <property type="molecule type" value="Genomic_DNA"/>
</dbReference>